<name>A0A9D4PF70_RHISA</name>
<feature type="region of interest" description="Disordered" evidence="1">
    <location>
        <begin position="35"/>
        <end position="56"/>
    </location>
</feature>
<dbReference type="Proteomes" id="UP000821837">
    <property type="component" value="Chromosome 8"/>
</dbReference>
<dbReference type="VEuPathDB" id="VectorBase:RSAN_049169"/>
<evidence type="ECO:0000313" key="2">
    <source>
        <dbReference type="EMBL" id="KAH7939042.1"/>
    </source>
</evidence>
<proteinExistence type="predicted"/>
<dbReference type="EMBL" id="JABSTV010001254">
    <property type="protein sequence ID" value="KAH7939042.1"/>
    <property type="molecule type" value="Genomic_DNA"/>
</dbReference>
<accession>A0A9D4PF70</accession>
<feature type="region of interest" description="Disordered" evidence="1">
    <location>
        <begin position="68"/>
        <end position="138"/>
    </location>
</feature>
<reference evidence="2" key="1">
    <citation type="journal article" date="2020" name="Cell">
        <title>Large-Scale Comparative Analyses of Tick Genomes Elucidate Their Genetic Diversity and Vector Capacities.</title>
        <authorList>
            <consortium name="Tick Genome and Microbiome Consortium (TIGMIC)"/>
            <person name="Jia N."/>
            <person name="Wang J."/>
            <person name="Shi W."/>
            <person name="Du L."/>
            <person name="Sun Y."/>
            <person name="Zhan W."/>
            <person name="Jiang J.F."/>
            <person name="Wang Q."/>
            <person name="Zhang B."/>
            <person name="Ji P."/>
            <person name="Bell-Sakyi L."/>
            <person name="Cui X.M."/>
            <person name="Yuan T.T."/>
            <person name="Jiang B.G."/>
            <person name="Yang W.F."/>
            <person name="Lam T.T."/>
            <person name="Chang Q.C."/>
            <person name="Ding S.J."/>
            <person name="Wang X.J."/>
            <person name="Zhu J.G."/>
            <person name="Ruan X.D."/>
            <person name="Zhao L."/>
            <person name="Wei J.T."/>
            <person name="Ye R.Z."/>
            <person name="Que T.C."/>
            <person name="Du C.H."/>
            <person name="Zhou Y.H."/>
            <person name="Cheng J.X."/>
            <person name="Dai P.F."/>
            <person name="Guo W.B."/>
            <person name="Han X.H."/>
            <person name="Huang E.J."/>
            <person name="Li L.F."/>
            <person name="Wei W."/>
            <person name="Gao Y.C."/>
            <person name="Liu J.Z."/>
            <person name="Shao H.Z."/>
            <person name="Wang X."/>
            <person name="Wang C.C."/>
            <person name="Yang T.C."/>
            <person name="Huo Q.B."/>
            <person name="Li W."/>
            <person name="Chen H.Y."/>
            <person name="Chen S.E."/>
            <person name="Zhou L.G."/>
            <person name="Ni X.B."/>
            <person name="Tian J.H."/>
            <person name="Sheng Y."/>
            <person name="Liu T."/>
            <person name="Pan Y.S."/>
            <person name="Xia L.Y."/>
            <person name="Li J."/>
            <person name="Zhao F."/>
            <person name="Cao W.C."/>
        </authorList>
    </citation>
    <scope>NUCLEOTIDE SEQUENCE</scope>
    <source>
        <strain evidence="2">Rsan-2018</strain>
    </source>
</reference>
<dbReference type="AlphaFoldDB" id="A0A9D4PF70"/>
<evidence type="ECO:0000256" key="1">
    <source>
        <dbReference type="SAM" id="MobiDB-lite"/>
    </source>
</evidence>
<protein>
    <submittedName>
        <fullName evidence="2">Uncharacterized protein</fullName>
    </submittedName>
</protein>
<reference evidence="2" key="2">
    <citation type="submission" date="2021-09" db="EMBL/GenBank/DDBJ databases">
        <authorList>
            <person name="Jia N."/>
            <person name="Wang J."/>
            <person name="Shi W."/>
            <person name="Du L."/>
            <person name="Sun Y."/>
            <person name="Zhan W."/>
            <person name="Jiang J."/>
            <person name="Wang Q."/>
            <person name="Zhang B."/>
            <person name="Ji P."/>
            <person name="Sakyi L.B."/>
            <person name="Cui X."/>
            <person name="Yuan T."/>
            <person name="Jiang B."/>
            <person name="Yang W."/>
            <person name="Lam T.T.-Y."/>
            <person name="Chang Q."/>
            <person name="Ding S."/>
            <person name="Wang X."/>
            <person name="Zhu J."/>
            <person name="Ruan X."/>
            <person name="Zhao L."/>
            <person name="Wei J."/>
            <person name="Que T."/>
            <person name="Du C."/>
            <person name="Cheng J."/>
            <person name="Dai P."/>
            <person name="Han X."/>
            <person name="Huang E."/>
            <person name="Gao Y."/>
            <person name="Liu J."/>
            <person name="Shao H."/>
            <person name="Ye R."/>
            <person name="Li L."/>
            <person name="Wei W."/>
            <person name="Wang X."/>
            <person name="Wang C."/>
            <person name="Huo Q."/>
            <person name="Li W."/>
            <person name="Guo W."/>
            <person name="Chen H."/>
            <person name="Chen S."/>
            <person name="Zhou L."/>
            <person name="Zhou L."/>
            <person name="Ni X."/>
            <person name="Tian J."/>
            <person name="Zhou Y."/>
            <person name="Sheng Y."/>
            <person name="Liu T."/>
            <person name="Pan Y."/>
            <person name="Xia L."/>
            <person name="Li J."/>
            <person name="Zhao F."/>
            <person name="Cao W."/>
        </authorList>
    </citation>
    <scope>NUCLEOTIDE SEQUENCE</scope>
    <source>
        <strain evidence="2">Rsan-2018</strain>
        <tissue evidence="2">Larvae</tissue>
    </source>
</reference>
<gene>
    <name evidence="2" type="ORF">HPB52_005077</name>
</gene>
<organism evidence="2 3">
    <name type="scientific">Rhipicephalus sanguineus</name>
    <name type="common">Brown dog tick</name>
    <name type="synonym">Ixodes sanguineus</name>
    <dbReference type="NCBI Taxonomy" id="34632"/>
    <lineage>
        <taxon>Eukaryota</taxon>
        <taxon>Metazoa</taxon>
        <taxon>Ecdysozoa</taxon>
        <taxon>Arthropoda</taxon>
        <taxon>Chelicerata</taxon>
        <taxon>Arachnida</taxon>
        <taxon>Acari</taxon>
        <taxon>Parasitiformes</taxon>
        <taxon>Ixodida</taxon>
        <taxon>Ixodoidea</taxon>
        <taxon>Ixodidae</taxon>
        <taxon>Rhipicephalinae</taxon>
        <taxon>Rhipicephalus</taxon>
        <taxon>Rhipicephalus</taxon>
    </lineage>
</organism>
<comment type="caution">
    <text evidence="2">The sequence shown here is derived from an EMBL/GenBank/DDBJ whole genome shotgun (WGS) entry which is preliminary data.</text>
</comment>
<evidence type="ECO:0000313" key="3">
    <source>
        <dbReference type="Proteomes" id="UP000821837"/>
    </source>
</evidence>
<sequence>MHPVHDLQRRKRRAIAILKQHGRREGVLFVDAARYPRHSGDGNGEQPQPPPLQQNVRDELGRHHHHRYYCYDNNGNSASGNIKDKASQQRRYHAHSSPQFPHLVGRWDPWASPRQGADQEDGHKQALPQPDRSPSHPLIGHLPSSLLSLAAGIDGLNVCYLCDCEHCVVLDNFSEEECLCCREMGDPVTAAQPEGCVTENPEFHLKSKHRCAPYFEQFVDQDQLHQVSRF</sequence>
<keyword evidence="3" id="KW-1185">Reference proteome</keyword>